<feature type="region of interest" description="Disordered" evidence="1">
    <location>
        <begin position="1"/>
        <end position="75"/>
    </location>
</feature>
<dbReference type="EMBL" id="QBIY01013176">
    <property type="protein sequence ID" value="RXN10736.1"/>
    <property type="molecule type" value="Genomic_DNA"/>
</dbReference>
<evidence type="ECO:0000313" key="3">
    <source>
        <dbReference type="Proteomes" id="UP000290572"/>
    </source>
</evidence>
<protein>
    <submittedName>
        <fullName evidence="2">Uncharacterized protein</fullName>
    </submittedName>
</protein>
<proteinExistence type="predicted"/>
<reference evidence="2 3" key="1">
    <citation type="submission" date="2018-03" db="EMBL/GenBank/DDBJ databases">
        <title>Draft genome sequence of Rohu Carp (Labeo rohita).</title>
        <authorList>
            <person name="Das P."/>
            <person name="Kushwaha B."/>
            <person name="Joshi C.G."/>
            <person name="Kumar D."/>
            <person name="Nagpure N.S."/>
            <person name="Sahoo L."/>
            <person name="Das S.P."/>
            <person name="Bit A."/>
            <person name="Patnaik S."/>
            <person name="Meher P.K."/>
            <person name="Jayasankar P."/>
            <person name="Koringa P.G."/>
            <person name="Patel N.V."/>
            <person name="Hinsu A.T."/>
            <person name="Kumar R."/>
            <person name="Pandey M."/>
            <person name="Agarwal S."/>
            <person name="Srivastava S."/>
            <person name="Singh M."/>
            <person name="Iquebal M.A."/>
            <person name="Jaiswal S."/>
            <person name="Angadi U.B."/>
            <person name="Kumar N."/>
            <person name="Raza M."/>
            <person name="Shah T.M."/>
            <person name="Rai A."/>
            <person name="Jena J.K."/>
        </authorList>
    </citation>
    <scope>NUCLEOTIDE SEQUENCE [LARGE SCALE GENOMIC DNA]</scope>
    <source>
        <strain evidence="2">DASCIFA01</strain>
        <tissue evidence="2">Testis</tissue>
    </source>
</reference>
<feature type="compositionally biased region" description="Pro residues" evidence="1">
    <location>
        <begin position="32"/>
        <end position="43"/>
    </location>
</feature>
<name>A0A498LUE4_LABRO</name>
<evidence type="ECO:0000256" key="1">
    <source>
        <dbReference type="SAM" id="MobiDB-lite"/>
    </source>
</evidence>
<dbReference type="Proteomes" id="UP000290572">
    <property type="component" value="Unassembled WGS sequence"/>
</dbReference>
<sequence length="75" mass="8306">MKPTRRLANPSKRQRIVHGNLNAQGDQTRDPTVPPPPRAPPGAPGEGSPHHRRKSSINEWSKMSRDATQHLSSEP</sequence>
<keyword evidence="3" id="KW-1185">Reference proteome</keyword>
<accession>A0A498LUE4</accession>
<dbReference type="AlphaFoldDB" id="A0A498LUE4"/>
<gene>
    <name evidence="2" type="ORF">ROHU_010832</name>
</gene>
<evidence type="ECO:0000313" key="2">
    <source>
        <dbReference type="EMBL" id="RXN10736.1"/>
    </source>
</evidence>
<organism evidence="2 3">
    <name type="scientific">Labeo rohita</name>
    <name type="common">Indian major carp</name>
    <name type="synonym">Cyprinus rohita</name>
    <dbReference type="NCBI Taxonomy" id="84645"/>
    <lineage>
        <taxon>Eukaryota</taxon>
        <taxon>Metazoa</taxon>
        <taxon>Chordata</taxon>
        <taxon>Craniata</taxon>
        <taxon>Vertebrata</taxon>
        <taxon>Euteleostomi</taxon>
        <taxon>Actinopterygii</taxon>
        <taxon>Neopterygii</taxon>
        <taxon>Teleostei</taxon>
        <taxon>Ostariophysi</taxon>
        <taxon>Cypriniformes</taxon>
        <taxon>Cyprinidae</taxon>
        <taxon>Labeoninae</taxon>
        <taxon>Labeonini</taxon>
        <taxon>Labeo</taxon>
    </lineage>
</organism>
<comment type="caution">
    <text evidence="2">The sequence shown here is derived from an EMBL/GenBank/DDBJ whole genome shotgun (WGS) entry which is preliminary data.</text>
</comment>